<evidence type="ECO:0000313" key="6">
    <source>
        <dbReference type="EMBL" id="MFC6891663.1"/>
    </source>
</evidence>
<keyword evidence="2" id="KW-0479">Metal-binding</keyword>
<evidence type="ECO:0000256" key="3">
    <source>
        <dbReference type="ARBA" id="ARBA00022801"/>
    </source>
</evidence>
<dbReference type="InterPro" id="IPR053138">
    <property type="entry name" value="N-alpha-Ac-DABA_deacetylase"/>
</dbReference>
<dbReference type="PANTHER" id="PTHR37326:SF1">
    <property type="entry name" value="BLL3975 PROTEIN"/>
    <property type="match status" value="1"/>
</dbReference>
<protein>
    <submittedName>
        <fullName evidence="6">Succinylglutamate desuccinylase/aspartoacylase family protein</fullName>
    </submittedName>
</protein>
<dbReference type="GO" id="GO:0046872">
    <property type="term" value="F:metal ion binding"/>
    <property type="evidence" value="ECO:0007669"/>
    <property type="project" value="UniProtKB-KW"/>
</dbReference>
<keyword evidence="3" id="KW-0378">Hydrolase</keyword>
<evidence type="ECO:0000256" key="2">
    <source>
        <dbReference type="ARBA" id="ARBA00022723"/>
    </source>
</evidence>
<dbReference type="Proteomes" id="UP001596296">
    <property type="component" value="Unassembled WGS sequence"/>
</dbReference>
<sequence>MGDGEAFTYNGGRVGPGERQNVRYGISETYLGDPVRIPATIINGEHPGPTAFLSAAAHGDELNGIEVVREVAHEWDLSKLAGTLVCLPVLNVPGFLAQQRYLPVYDRDLNRSFPGKEGSTSSKRMAHRIYTNFIEPCDFGLDFHTSTRGRTNMLHVRADMADPDVHRLALSFGSNVVIDSEGPDGTLRGEATAGGVPTITIEMGEAHRFQRGLIDEALEGVRSTFAEYELLEETAVRWPGWRTIISGSSEKTWIRADAGGIVDMHHERGALVHEGDRIATITNPFKDDDAAVEAPFTGLLVGVLENPVVYPGNPLCHLLELDVETRRILEREQSGGTARDSEET</sequence>
<dbReference type="GO" id="GO:0016787">
    <property type="term" value="F:hydrolase activity"/>
    <property type="evidence" value="ECO:0007669"/>
    <property type="project" value="UniProtKB-KW"/>
</dbReference>
<evidence type="ECO:0000259" key="5">
    <source>
        <dbReference type="Pfam" id="PF24827"/>
    </source>
</evidence>
<keyword evidence="4" id="KW-0862">Zinc</keyword>
<dbReference type="Pfam" id="PF24827">
    <property type="entry name" value="AstE_AspA_cat"/>
    <property type="match status" value="1"/>
</dbReference>
<dbReference type="CDD" id="cd06251">
    <property type="entry name" value="M14_ASTE_ASPA-like"/>
    <property type="match status" value="1"/>
</dbReference>
<dbReference type="EMBL" id="JBHSXL010000003">
    <property type="protein sequence ID" value="MFC6891663.1"/>
    <property type="molecule type" value="Genomic_DNA"/>
</dbReference>
<dbReference type="AlphaFoldDB" id="A0ABD5UR74"/>
<keyword evidence="7" id="KW-1185">Reference proteome</keyword>
<accession>A0ABD5UR74</accession>
<name>A0ABD5UR74_9EURY</name>
<dbReference type="InterPro" id="IPR043795">
    <property type="entry name" value="N-alpha-Ac-DABA-like"/>
</dbReference>
<comment type="caution">
    <text evidence="6">The sequence shown here is derived from an EMBL/GenBank/DDBJ whole genome shotgun (WGS) entry which is preliminary data.</text>
</comment>
<comment type="cofactor">
    <cofactor evidence="1">
        <name>Zn(2+)</name>
        <dbReference type="ChEBI" id="CHEBI:29105"/>
    </cofactor>
</comment>
<dbReference type="RefSeq" id="WP_379740325.1">
    <property type="nucleotide sequence ID" value="NZ_JBHSVN010000001.1"/>
</dbReference>
<organism evidence="6 7">
    <name type="scientific">Halopenitus salinus</name>
    <dbReference type="NCBI Taxonomy" id="1198295"/>
    <lineage>
        <taxon>Archaea</taxon>
        <taxon>Methanobacteriati</taxon>
        <taxon>Methanobacteriota</taxon>
        <taxon>Stenosarchaea group</taxon>
        <taxon>Halobacteria</taxon>
        <taxon>Halobacteriales</taxon>
        <taxon>Haloferacaceae</taxon>
        <taxon>Halopenitus</taxon>
    </lineage>
</organism>
<proteinExistence type="predicted"/>
<gene>
    <name evidence="6" type="ORF">ACFQE9_03390</name>
</gene>
<evidence type="ECO:0000256" key="4">
    <source>
        <dbReference type="ARBA" id="ARBA00022833"/>
    </source>
</evidence>
<reference evidence="6 7" key="1">
    <citation type="journal article" date="2019" name="Int. J. Syst. Evol. Microbiol.">
        <title>The Global Catalogue of Microorganisms (GCM) 10K type strain sequencing project: providing services to taxonomists for standard genome sequencing and annotation.</title>
        <authorList>
            <consortium name="The Broad Institute Genomics Platform"/>
            <consortium name="The Broad Institute Genome Sequencing Center for Infectious Disease"/>
            <person name="Wu L."/>
            <person name="Ma J."/>
        </authorList>
    </citation>
    <scope>NUCLEOTIDE SEQUENCE [LARGE SCALE GENOMIC DNA]</scope>
    <source>
        <strain evidence="6 7">SKJ47</strain>
    </source>
</reference>
<evidence type="ECO:0000256" key="1">
    <source>
        <dbReference type="ARBA" id="ARBA00001947"/>
    </source>
</evidence>
<dbReference type="PANTHER" id="PTHR37326">
    <property type="entry name" value="BLL3975 PROTEIN"/>
    <property type="match status" value="1"/>
</dbReference>
<dbReference type="Gene3D" id="3.40.630.10">
    <property type="entry name" value="Zn peptidases"/>
    <property type="match status" value="1"/>
</dbReference>
<dbReference type="SUPFAM" id="SSF53187">
    <property type="entry name" value="Zn-dependent exopeptidases"/>
    <property type="match status" value="1"/>
</dbReference>
<dbReference type="PIRSF" id="PIRSF039012">
    <property type="entry name" value="ASP"/>
    <property type="match status" value="1"/>
</dbReference>
<dbReference type="InterPro" id="IPR055438">
    <property type="entry name" value="AstE_AspA_cat"/>
</dbReference>
<evidence type="ECO:0000313" key="7">
    <source>
        <dbReference type="Proteomes" id="UP001596296"/>
    </source>
</evidence>
<feature type="domain" description="Succinylglutamate desuccinylase/Aspartoacylase catalytic" evidence="5">
    <location>
        <begin position="47"/>
        <end position="225"/>
    </location>
</feature>